<sequence length="365" mass="41158">MQNIKARSGQRETRTKATFAATKKTGAGPEEDTPTVRQRLSEARKTGVLDLRGLNLGNIPVDAEKLQNLSALLLGENRLTSIPADLPSIFPRLTYLDLSFNKIQSVPNVLVDLQDLEVLDLEGNQDIPSQLPTAFRPLVEKGKLAVLRGEPDFSPSDVLNEESFAAESEVEEVQEEGKPEPAWRKDYYDTDDEADHEEGGYEDDIEDQDSLDNKDTRSVTSIDSNLSDGLSTDNLRVEFKLFIHRVEDLEEGDTLEARFRRRWGTGDPVFVRYISKRYRAEAGKPATHGLAGGRRKDRKNREGESRDSEVDDDHDRGSASEEEERPLKGRNAKRQVEYARKEKERSVKQGVKAGRKTKQSMMEVE</sequence>
<dbReference type="OrthoDB" id="660555at2759"/>
<feature type="compositionally biased region" description="Basic and acidic residues" evidence="3">
    <location>
        <begin position="175"/>
        <end position="188"/>
    </location>
</feature>
<evidence type="ECO:0000256" key="2">
    <source>
        <dbReference type="ARBA" id="ARBA00022737"/>
    </source>
</evidence>
<dbReference type="InterPro" id="IPR032675">
    <property type="entry name" value="LRR_dom_sf"/>
</dbReference>
<dbReference type="EMBL" id="KQ257461">
    <property type="protein sequence ID" value="KNC98292.1"/>
    <property type="molecule type" value="Genomic_DNA"/>
</dbReference>
<evidence type="ECO:0008006" key="6">
    <source>
        <dbReference type="Google" id="ProtNLM"/>
    </source>
</evidence>
<feature type="region of interest" description="Disordered" evidence="3">
    <location>
        <begin position="1"/>
        <end position="36"/>
    </location>
</feature>
<dbReference type="Proteomes" id="UP000053201">
    <property type="component" value="Unassembled WGS sequence"/>
</dbReference>
<feature type="compositionally biased region" description="Polar residues" evidence="3">
    <location>
        <begin position="218"/>
        <end position="228"/>
    </location>
</feature>
<dbReference type="Gene3D" id="3.80.10.10">
    <property type="entry name" value="Ribonuclease Inhibitor"/>
    <property type="match status" value="1"/>
</dbReference>
<dbReference type="AlphaFoldDB" id="A0A0L0HAT1"/>
<keyword evidence="1" id="KW-0433">Leucine-rich repeat</keyword>
<evidence type="ECO:0000256" key="3">
    <source>
        <dbReference type="SAM" id="MobiDB-lite"/>
    </source>
</evidence>
<feature type="region of interest" description="Disordered" evidence="3">
    <location>
        <begin position="163"/>
        <end position="228"/>
    </location>
</feature>
<dbReference type="VEuPathDB" id="FungiDB:SPPG_06688"/>
<dbReference type="InterPro" id="IPR001611">
    <property type="entry name" value="Leu-rich_rpt"/>
</dbReference>
<name>A0A0L0HAT1_SPIPD</name>
<evidence type="ECO:0000256" key="1">
    <source>
        <dbReference type="ARBA" id="ARBA00022614"/>
    </source>
</evidence>
<dbReference type="RefSeq" id="XP_016606332.1">
    <property type="nucleotide sequence ID" value="XM_016754890.1"/>
</dbReference>
<dbReference type="InterPro" id="IPR051071">
    <property type="entry name" value="LRR-bact_E3_ubiq_ligases"/>
</dbReference>
<reference evidence="4 5" key="1">
    <citation type="submission" date="2009-08" db="EMBL/GenBank/DDBJ databases">
        <title>The Genome Sequence of Spizellomyces punctatus strain DAOM BR117.</title>
        <authorList>
            <consortium name="The Broad Institute Genome Sequencing Platform"/>
            <person name="Russ C."/>
            <person name="Cuomo C."/>
            <person name="Shea T."/>
            <person name="Young S.K."/>
            <person name="Zeng Q."/>
            <person name="Koehrsen M."/>
            <person name="Haas B."/>
            <person name="Borodovsky M."/>
            <person name="Guigo R."/>
            <person name="Alvarado L."/>
            <person name="Berlin A."/>
            <person name="Bochicchio J."/>
            <person name="Borenstein D."/>
            <person name="Chapman S."/>
            <person name="Chen Z."/>
            <person name="Engels R."/>
            <person name="Freedman E."/>
            <person name="Gellesch M."/>
            <person name="Goldberg J."/>
            <person name="Griggs A."/>
            <person name="Gujja S."/>
            <person name="Heiman D."/>
            <person name="Hepburn T."/>
            <person name="Howarth C."/>
            <person name="Jen D."/>
            <person name="Larson L."/>
            <person name="Lewis B."/>
            <person name="Mehta T."/>
            <person name="Park D."/>
            <person name="Pearson M."/>
            <person name="Roberts A."/>
            <person name="Saif S."/>
            <person name="Shenoy N."/>
            <person name="Sisk P."/>
            <person name="Stolte C."/>
            <person name="Sykes S."/>
            <person name="Thomson T."/>
            <person name="Walk T."/>
            <person name="White J."/>
            <person name="Yandava C."/>
            <person name="Burger G."/>
            <person name="Gray M.W."/>
            <person name="Holland P.W.H."/>
            <person name="King N."/>
            <person name="Lang F.B.F."/>
            <person name="Roger A.J."/>
            <person name="Ruiz-Trillo I."/>
            <person name="Lander E."/>
            <person name="Nusbaum C."/>
        </authorList>
    </citation>
    <scope>NUCLEOTIDE SEQUENCE [LARGE SCALE GENOMIC DNA]</scope>
    <source>
        <strain evidence="4 5">DAOM BR117</strain>
    </source>
</reference>
<proteinExistence type="predicted"/>
<protein>
    <recommendedName>
        <fullName evidence="6">U2A'/phosphoprotein 32 family A C-terminal domain-containing protein</fullName>
    </recommendedName>
</protein>
<evidence type="ECO:0000313" key="5">
    <source>
        <dbReference type="Proteomes" id="UP000053201"/>
    </source>
</evidence>
<dbReference type="InParanoid" id="A0A0L0HAT1"/>
<dbReference type="GeneID" id="27689977"/>
<keyword evidence="5" id="KW-1185">Reference proteome</keyword>
<dbReference type="SUPFAM" id="SSF52075">
    <property type="entry name" value="Outer arm dynein light chain 1"/>
    <property type="match status" value="1"/>
</dbReference>
<gene>
    <name evidence="4" type="ORF">SPPG_06688</name>
</gene>
<feature type="region of interest" description="Disordered" evidence="3">
    <location>
        <begin position="282"/>
        <end position="365"/>
    </location>
</feature>
<accession>A0A0L0HAT1</accession>
<evidence type="ECO:0000313" key="4">
    <source>
        <dbReference type="EMBL" id="KNC98292.1"/>
    </source>
</evidence>
<dbReference type="Pfam" id="PF13855">
    <property type="entry name" value="LRR_8"/>
    <property type="match status" value="1"/>
</dbReference>
<feature type="compositionally biased region" description="Low complexity" evidence="3">
    <location>
        <begin position="16"/>
        <end position="28"/>
    </location>
</feature>
<dbReference type="PANTHER" id="PTHR47114:SF2">
    <property type="entry name" value="OLIGODENDROCYTE-MYELIN GLYCOPROTEIN"/>
    <property type="match status" value="1"/>
</dbReference>
<dbReference type="SMART" id="SM00369">
    <property type="entry name" value="LRR_TYP"/>
    <property type="match status" value="2"/>
</dbReference>
<organism evidence="4 5">
    <name type="scientific">Spizellomyces punctatus (strain DAOM BR117)</name>
    <dbReference type="NCBI Taxonomy" id="645134"/>
    <lineage>
        <taxon>Eukaryota</taxon>
        <taxon>Fungi</taxon>
        <taxon>Fungi incertae sedis</taxon>
        <taxon>Chytridiomycota</taxon>
        <taxon>Chytridiomycota incertae sedis</taxon>
        <taxon>Chytridiomycetes</taxon>
        <taxon>Spizellomycetales</taxon>
        <taxon>Spizellomycetaceae</taxon>
        <taxon>Spizellomyces</taxon>
    </lineage>
</organism>
<dbReference type="STRING" id="645134.A0A0L0HAT1"/>
<feature type="compositionally biased region" description="Acidic residues" evidence="3">
    <location>
        <begin position="189"/>
        <end position="210"/>
    </location>
</feature>
<keyword evidence="2" id="KW-0677">Repeat</keyword>
<feature type="compositionally biased region" description="Basic and acidic residues" evidence="3">
    <location>
        <begin position="334"/>
        <end position="347"/>
    </location>
</feature>
<dbReference type="InterPro" id="IPR003591">
    <property type="entry name" value="Leu-rich_rpt_typical-subtyp"/>
</dbReference>
<dbReference type="PANTHER" id="PTHR47114">
    <property type="match status" value="1"/>
</dbReference>
<dbReference type="PROSITE" id="PS51450">
    <property type="entry name" value="LRR"/>
    <property type="match status" value="1"/>
</dbReference>
<feature type="compositionally biased region" description="Basic and acidic residues" evidence="3">
    <location>
        <begin position="299"/>
        <end position="319"/>
    </location>
</feature>